<gene>
    <name evidence="2" type="ORF">QLH32_15630</name>
</gene>
<evidence type="ECO:0000313" key="3">
    <source>
        <dbReference type="Proteomes" id="UP001229836"/>
    </source>
</evidence>
<sequence>MQPIRITYNQACELLNINPDTLRLLVQQDSSFPRPIKYHTHRQSSVYFDYANLLTWHNVQELKKLNISNANFSELIRIICKIYAYSAKQEAYEELNLLHLQAKIQKAIGSFHGRGLNQHKSTMKYLNQKISKCEEDLQLKLWENIGE</sequence>
<dbReference type="Proteomes" id="UP001229836">
    <property type="component" value="Chromosome"/>
</dbReference>
<proteinExistence type="predicted"/>
<evidence type="ECO:0000259" key="1">
    <source>
        <dbReference type="Pfam" id="PF10549"/>
    </source>
</evidence>
<evidence type="ECO:0000313" key="2">
    <source>
        <dbReference type="EMBL" id="WHP05423.1"/>
    </source>
</evidence>
<keyword evidence="3" id="KW-1185">Reference proteome</keyword>
<name>A0ABY8S3R9_9GAMM</name>
<dbReference type="EMBL" id="CP125669">
    <property type="protein sequence ID" value="WHP05423.1"/>
    <property type="molecule type" value="Genomic_DNA"/>
</dbReference>
<dbReference type="Pfam" id="PF10549">
    <property type="entry name" value="ORF11CD3"/>
    <property type="match status" value="1"/>
</dbReference>
<protein>
    <recommendedName>
        <fullName evidence="1">Bacteriophage P22 Orf201 C-terminal domain-containing protein</fullName>
    </recommendedName>
</protein>
<accession>A0ABY8S3R9</accession>
<dbReference type="RefSeq" id="WP_283266965.1">
    <property type="nucleotide sequence ID" value="NZ_CP125669.1"/>
</dbReference>
<dbReference type="InterPro" id="IPR018877">
    <property type="entry name" value="Phage_P22_Orf201_C"/>
</dbReference>
<reference evidence="2 3" key="1">
    <citation type="submission" date="2023-05" db="EMBL/GenBank/DDBJ databases">
        <title>The complete genome of Acinetobacter sp. nov KCTC 92772.</title>
        <authorList>
            <person name="Zhou G."/>
        </authorList>
    </citation>
    <scope>NUCLEOTIDE SEQUENCE [LARGE SCALE GENOMIC DNA]</scope>
    <source>
        <strain evidence="2 3">KCTC 92772</strain>
    </source>
</reference>
<feature type="domain" description="Bacteriophage P22 Orf201 C-terminal" evidence="1">
    <location>
        <begin position="94"/>
        <end position="141"/>
    </location>
</feature>
<organism evidence="2 3">
    <name type="scientific">Acinetobacter corruptisaponis</name>
    <dbReference type="NCBI Taxonomy" id="3045147"/>
    <lineage>
        <taxon>Bacteria</taxon>
        <taxon>Pseudomonadati</taxon>
        <taxon>Pseudomonadota</taxon>
        <taxon>Gammaproteobacteria</taxon>
        <taxon>Moraxellales</taxon>
        <taxon>Moraxellaceae</taxon>
        <taxon>Acinetobacter</taxon>
    </lineage>
</organism>